<dbReference type="EMBL" id="LNIX01000001">
    <property type="protein sequence ID" value="OXA64924.1"/>
    <property type="molecule type" value="Genomic_DNA"/>
</dbReference>
<feature type="binding site" evidence="7">
    <location>
        <begin position="12"/>
        <end position="19"/>
    </location>
    <ligand>
        <name>substrate</name>
    </ligand>
</feature>
<dbReference type="PANTHER" id="PTHR46517:SF1">
    <property type="entry name" value="FRUCTOSE-2,6-BISPHOSPHATASE TIGAR"/>
    <property type="match status" value="1"/>
</dbReference>
<evidence type="ECO:0000256" key="6">
    <source>
        <dbReference type="PIRSR" id="PIRSR613078-1"/>
    </source>
</evidence>
<dbReference type="SMART" id="SM00855">
    <property type="entry name" value="PGAM"/>
    <property type="match status" value="1"/>
</dbReference>
<dbReference type="CDD" id="cd07067">
    <property type="entry name" value="HP_PGM_like"/>
    <property type="match status" value="1"/>
</dbReference>
<keyword evidence="2" id="KW-0378">Hydrolase</keyword>
<accession>A0A226F653</accession>
<dbReference type="GO" id="GO:0045820">
    <property type="term" value="P:negative regulation of glycolytic process"/>
    <property type="evidence" value="ECO:0007669"/>
    <property type="project" value="TreeGrafter"/>
</dbReference>
<dbReference type="PANTHER" id="PTHR46517">
    <property type="entry name" value="FRUCTOSE-2,6-BISPHOSPHATASE TIGAR"/>
    <property type="match status" value="1"/>
</dbReference>
<dbReference type="GO" id="GO:0043456">
    <property type="term" value="P:regulation of pentose-phosphate shunt"/>
    <property type="evidence" value="ECO:0007669"/>
    <property type="project" value="TreeGrafter"/>
</dbReference>
<dbReference type="Gene3D" id="3.40.50.1240">
    <property type="entry name" value="Phosphoglycerate mutase-like"/>
    <property type="match status" value="1"/>
</dbReference>
<comment type="catalytic activity">
    <reaction evidence="1">
        <text>beta-D-fructose 2,6-bisphosphate + H2O = beta-D-fructose 6-phosphate + phosphate</text>
        <dbReference type="Rhea" id="RHEA:17289"/>
        <dbReference type="ChEBI" id="CHEBI:15377"/>
        <dbReference type="ChEBI" id="CHEBI:43474"/>
        <dbReference type="ChEBI" id="CHEBI:57634"/>
        <dbReference type="ChEBI" id="CHEBI:58579"/>
        <dbReference type="EC" id="3.1.3.46"/>
    </reaction>
</comment>
<comment type="similarity">
    <text evidence="3">Belongs to the phosphoglycerate mutase family.</text>
</comment>
<dbReference type="InterPro" id="IPR001345">
    <property type="entry name" value="PG/BPGM_mutase_AS"/>
</dbReference>
<evidence type="ECO:0000256" key="5">
    <source>
        <dbReference type="ARBA" id="ARBA00042275"/>
    </source>
</evidence>
<dbReference type="InterPro" id="IPR013078">
    <property type="entry name" value="His_Pase_superF_clade-1"/>
</dbReference>
<evidence type="ECO:0000313" key="8">
    <source>
        <dbReference type="EMBL" id="OXA64924.1"/>
    </source>
</evidence>
<comment type="caution">
    <text evidence="8">The sequence shown here is derived from an EMBL/GenBank/DDBJ whole genome shotgun (WGS) entry which is preliminary data.</text>
</comment>
<evidence type="ECO:0000313" key="9">
    <source>
        <dbReference type="Proteomes" id="UP000198287"/>
    </source>
</evidence>
<dbReference type="InterPro" id="IPR051695">
    <property type="entry name" value="Phosphoglycerate_Mutase"/>
</dbReference>
<proteinExistence type="inferred from homology"/>
<dbReference type="InterPro" id="IPR029033">
    <property type="entry name" value="His_PPase_superfam"/>
</dbReference>
<feature type="active site" description="Proton donor/acceptor" evidence="6">
    <location>
        <position position="90"/>
    </location>
</feature>
<protein>
    <recommendedName>
        <fullName evidence="4">Fructose-2,6-bisphosphatase TIGAR</fullName>
    </recommendedName>
    <alternativeName>
        <fullName evidence="5">TP53-induced glycolysis and apoptosis regulator</fullName>
    </alternativeName>
</protein>
<gene>
    <name evidence="8" type="ORF">Fcan01_03691</name>
</gene>
<feature type="binding site" evidence="7">
    <location>
        <position position="62"/>
    </location>
    <ligand>
        <name>substrate</name>
    </ligand>
</feature>
<dbReference type="GO" id="GO:0004331">
    <property type="term" value="F:fructose-2,6-bisphosphate 2-phosphatase activity"/>
    <property type="evidence" value="ECO:0007669"/>
    <property type="project" value="UniProtKB-EC"/>
</dbReference>
<keyword evidence="9" id="KW-1185">Reference proteome</keyword>
<reference evidence="8 9" key="1">
    <citation type="submission" date="2015-12" db="EMBL/GenBank/DDBJ databases">
        <title>The genome of Folsomia candida.</title>
        <authorList>
            <person name="Faddeeva A."/>
            <person name="Derks M.F."/>
            <person name="Anvar Y."/>
            <person name="Smit S."/>
            <person name="Van Straalen N."/>
            <person name="Roelofs D."/>
        </authorList>
    </citation>
    <scope>NUCLEOTIDE SEQUENCE [LARGE SCALE GENOMIC DNA]</scope>
    <source>
        <strain evidence="8 9">VU population</strain>
        <tissue evidence="8">Whole body</tissue>
    </source>
</reference>
<dbReference type="AlphaFoldDB" id="A0A226F653"/>
<evidence type="ECO:0000256" key="1">
    <source>
        <dbReference type="ARBA" id="ARBA00000464"/>
    </source>
</evidence>
<dbReference type="PROSITE" id="PS00175">
    <property type="entry name" value="PG_MUTASE"/>
    <property type="match status" value="1"/>
</dbReference>
<dbReference type="Proteomes" id="UP000198287">
    <property type="component" value="Unassembled WGS sequence"/>
</dbReference>
<evidence type="ECO:0000256" key="4">
    <source>
        <dbReference type="ARBA" id="ARBA00040907"/>
    </source>
</evidence>
<dbReference type="Pfam" id="PF00300">
    <property type="entry name" value="His_Phos_1"/>
    <property type="match status" value="2"/>
</dbReference>
<evidence type="ECO:0000256" key="2">
    <source>
        <dbReference type="ARBA" id="ARBA00022801"/>
    </source>
</evidence>
<sequence>MGVKTATVYVVRHGETVGNDTKLIMHPDEDVLNTTGKIQATNLAQTLKEVNFTDVYTSNYPRTIETASIVLSHNLNNKSPPTKTDERLREIVMHIMITSNFRNICVTIFCVFHKGIDNMYGQPYGTIFKALIAFLNSGRPLDEFAVQESEPLPEIRKRAGEFLVDLIQNISKSNSPDQTILIVSHGAFIRFFLEHFTNAAKFNLAGWDPSALKFTRNTGCNMFVIHVPDESETEQQIRVNFEKIHDFSHLTKEMLETDSLTRIAQTPEGKCISGCMQV</sequence>
<dbReference type="STRING" id="158441.A0A226F653"/>
<dbReference type="OMA" id="ISAHVAY"/>
<dbReference type="OrthoDB" id="354304at2759"/>
<dbReference type="GO" id="GO:0005829">
    <property type="term" value="C:cytosol"/>
    <property type="evidence" value="ECO:0007669"/>
    <property type="project" value="TreeGrafter"/>
</dbReference>
<evidence type="ECO:0000256" key="3">
    <source>
        <dbReference type="ARBA" id="ARBA00038362"/>
    </source>
</evidence>
<dbReference type="SUPFAM" id="SSF53254">
    <property type="entry name" value="Phosphoglycerate mutase-like"/>
    <property type="match status" value="1"/>
</dbReference>
<feature type="active site" description="Tele-phosphohistidine intermediate" evidence="6">
    <location>
        <position position="13"/>
    </location>
</feature>
<evidence type="ECO:0000256" key="7">
    <source>
        <dbReference type="PIRSR" id="PIRSR613078-2"/>
    </source>
</evidence>
<name>A0A226F653_FOLCA</name>
<organism evidence="8 9">
    <name type="scientific">Folsomia candida</name>
    <name type="common">Springtail</name>
    <dbReference type="NCBI Taxonomy" id="158441"/>
    <lineage>
        <taxon>Eukaryota</taxon>
        <taxon>Metazoa</taxon>
        <taxon>Ecdysozoa</taxon>
        <taxon>Arthropoda</taxon>
        <taxon>Hexapoda</taxon>
        <taxon>Collembola</taxon>
        <taxon>Entomobryomorpha</taxon>
        <taxon>Isotomoidea</taxon>
        <taxon>Isotomidae</taxon>
        <taxon>Proisotominae</taxon>
        <taxon>Folsomia</taxon>
    </lineage>
</organism>